<evidence type="ECO:0000313" key="6">
    <source>
        <dbReference type="Proteomes" id="UP000324800"/>
    </source>
</evidence>
<evidence type="ECO:0000313" key="5">
    <source>
        <dbReference type="EMBL" id="KAA6373311.1"/>
    </source>
</evidence>
<feature type="compositionally biased region" description="Low complexity" evidence="3">
    <location>
        <begin position="32"/>
        <end position="55"/>
    </location>
</feature>
<dbReference type="AlphaFoldDB" id="A0A5J4UTL2"/>
<feature type="non-terminal residue" evidence="5">
    <location>
        <position position="1"/>
    </location>
</feature>
<feature type="region of interest" description="Disordered" evidence="3">
    <location>
        <begin position="27"/>
        <end position="55"/>
    </location>
</feature>
<comment type="subcellular location">
    <subcellularLocation>
        <location evidence="1">Nucleus</location>
    </subcellularLocation>
</comment>
<evidence type="ECO:0000256" key="3">
    <source>
        <dbReference type="SAM" id="MobiDB-lite"/>
    </source>
</evidence>
<protein>
    <recommendedName>
        <fullName evidence="4">OCRE domain-containing protein</fullName>
    </recommendedName>
</protein>
<evidence type="ECO:0000256" key="2">
    <source>
        <dbReference type="ARBA" id="ARBA00023242"/>
    </source>
</evidence>
<feature type="compositionally biased region" description="Basic and acidic residues" evidence="3">
    <location>
        <begin position="140"/>
        <end position="162"/>
    </location>
</feature>
<organism evidence="5 6">
    <name type="scientific">Streblomastix strix</name>
    <dbReference type="NCBI Taxonomy" id="222440"/>
    <lineage>
        <taxon>Eukaryota</taxon>
        <taxon>Metamonada</taxon>
        <taxon>Preaxostyla</taxon>
        <taxon>Oxymonadida</taxon>
        <taxon>Streblomastigidae</taxon>
        <taxon>Streblomastix</taxon>
    </lineage>
</organism>
<feature type="compositionally biased region" description="Low complexity" evidence="3">
    <location>
        <begin position="261"/>
        <end position="288"/>
    </location>
</feature>
<evidence type="ECO:0000256" key="1">
    <source>
        <dbReference type="ARBA" id="ARBA00004123"/>
    </source>
</evidence>
<dbReference type="PANTHER" id="PTHR13948:SF3">
    <property type="entry name" value="FI21118P1"/>
    <property type="match status" value="1"/>
</dbReference>
<dbReference type="GO" id="GO:0000398">
    <property type="term" value="P:mRNA splicing, via spliceosome"/>
    <property type="evidence" value="ECO:0007669"/>
    <property type="project" value="TreeGrafter"/>
</dbReference>
<feature type="region of interest" description="Disordered" evidence="3">
    <location>
        <begin position="140"/>
        <end position="238"/>
    </location>
</feature>
<dbReference type="PANTHER" id="PTHR13948">
    <property type="entry name" value="RNA-BINDING PROTEIN"/>
    <property type="match status" value="1"/>
</dbReference>
<dbReference type="EMBL" id="SNRW01012856">
    <property type="protein sequence ID" value="KAA6373311.1"/>
    <property type="molecule type" value="Genomic_DNA"/>
</dbReference>
<dbReference type="Proteomes" id="UP000324800">
    <property type="component" value="Unassembled WGS sequence"/>
</dbReference>
<dbReference type="GO" id="GO:0003723">
    <property type="term" value="F:RNA binding"/>
    <property type="evidence" value="ECO:0007669"/>
    <property type="project" value="TreeGrafter"/>
</dbReference>
<name>A0A5J4UTL2_9EUKA</name>
<feature type="region of interest" description="Disordered" evidence="3">
    <location>
        <begin position="687"/>
        <end position="721"/>
    </location>
</feature>
<feature type="compositionally biased region" description="Basic and acidic residues" evidence="3">
    <location>
        <begin position="217"/>
        <end position="238"/>
    </location>
</feature>
<reference evidence="5 6" key="1">
    <citation type="submission" date="2019-03" db="EMBL/GenBank/DDBJ databases">
        <title>Single cell metagenomics reveals metabolic interactions within the superorganism composed of flagellate Streblomastix strix and complex community of Bacteroidetes bacteria on its surface.</title>
        <authorList>
            <person name="Treitli S.C."/>
            <person name="Kolisko M."/>
            <person name="Husnik F."/>
            <person name="Keeling P."/>
            <person name="Hampl V."/>
        </authorList>
    </citation>
    <scope>NUCLEOTIDE SEQUENCE [LARGE SCALE GENOMIC DNA]</scope>
    <source>
        <strain evidence="5">ST1C</strain>
    </source>
</reference>
<comment type="caution">
    <text evidence="5">The sequence shown here is derived from an EMBL/GenBank/DDBJ whole genome shotgun (WGS) entry which is preliminary data.</text>
</comment>
<feature type="domain" description="OCRE" evidence="4">
    <location>
        <begin position="58"/>
        <end position="97"/>
    </location>
</feature>
<dbReference type="GO" id="GO:0005634">
    <property type="term" value="C:nucleus"/>
    <property type="evidence" value="ECO:0007669"/>
    <property type="project" value="UniProtKB-SubCell"/>
</dbReference>
<accession>A0A5J4UTL2</accession>
<dbReference type="InterPro" id="IPR041591">
    <property type="entry name" value="OCRE"/>
</dbReference>
<feature type="compositionally biased region" description="Polar residues" evidence="3">
    <location>
        <begin position="200"/>
        <end position="216"/>
    </location>
</feature>
<dbReference type="Pfam" id="PF17780">
    <property type="entry name" value="OCRE"/>
    <property type="match status" value="1"/>
</dbReference>
<evidence type="ECO:0000259" key="4">
    <source>
        <dbReference type="Pfam" id="PF17780"/>
    </source>
</evidence>
<gene>
    <name evidence="5" type="ORF">EZS28_031161</name>
</gene>
<keyword evidence="2" id="KW-0539">Nucleus</keyword>
<feature type="region of interest" description="Disordered" evidence="3">
    <location>
        <begin position="261"/>
        <end position="290"/>
    </location>
</feature>
<proteinExistence type="predicted"/>
<feature type="compositionally biased region" description="Basic and acidic residues" evidence="3">
    <location>
        <begin position="170"/>
        <end position="181"/>
    </location>
</feature>
<dbReference type="CDD" id="cd16074">
    <property type="entry name" value="OCRE"/>
    <property type="match status" value="1"/>
</dbReference>
<sequence length="721" mass="82247">GSSQQNDKSLSISTRFPDLSFEHLLVKEQQQSSSSSSHNHSNRYSSSSRSYKSSSDYTTNFMFDAKTEKFYDKSIGFVYDPKTKLFMHMRTGTLLYYAVEDDLEQSNKEELDNEQYWLKILKYGKYRLVNNREEFLKERRKEEQNWFEQKEREMKEDEDNKNIYKGGVQMEKEQENEKQEQKTPSSGTIKKNPNKLMIQLKSSQSGKMTQNQLNSSEIEKRIQFKGKEKEKEKEMTEEFQRWERAKNQINQSSINVSSILLPTQSSQQSSSSSQIDNINKNNQIQSDSTTNDKAMIIDHDPSHQHYTTTINASDQMTTIPIETQQNDSIIPSISIEYAEIPQPDLIIDTDKLLGPFDAPIIPAQFDWGRIARSALQFNKQKEQGKISGSGDWNNYSSSSSYEKKEDKRVAFVSEMIISLLKTMPQNQFGQQQSSSLQSSSYSSSSLQQQPTASLAELEQFLSKTCALCKMRFQTPAMFRVHRKRSLYHKHYLSQLYHQTLPGLSIKTAIANNDLSFSANSLSALLLANKQMLIQHIAQPQFNQYQTNISHQQLQNIQTTPIISQQQNYAIPKSPAQAQQQYITTPASVTLNSLSTLIQSQASNLQQDTSSSNLFPGINDQGTFKLRDRAAERRQAFGTSVPLPTSYAAIRRNKGSERRGQDDIWRKNDAYNTVDKIRQRFAADLAKQQERGSEFGSAAENDGSSVAKPNITSIDGRASFTV</sequence>